<organism evidence="2 3">
    <name type="scientific">Zymoseptoria tritici ST99CH_1A5</name>
    <dbReference type="NCBI Taxonomy" id="1276529"/>
    <lineage>
        <taxon>Eukaryota</taxon>
        <taxon>Fungi</taxon>
        <taxon>Dikarya</taxon>
        <taxon>Ascomycota</taxon>
        <taxon>Pezizomycotina</taxon>
        <taxon>Dothideomycetes</taxon>
        <taxon>Dothideomycetidae</taxon>
        <taxon>Mycosphaerellales</taxon>
        <taxon>Mycosphaerellaceae</taxon>
        <taxon>Zymoseptoria</taxon>
    </lineage>
</organism>
<accession>A0A1Y6L5X1</accession>
<keyword evidence="1" id="KW-0732">Signal</keyword>
<sequence>MLFLQLIPFLLLAGPVSARPRLLEHQSSNDVISGMTPTSADRPQTAACTPATLACTAEYVALHGRNCGEIASVHAIQFSDHEVELSSDSKQCERILREYGLCPVHTRTTATPPAFPTFPTNEAQAVLMISPAVAVLIPQDLDLAQSMMVIHTTSKFDVSRLTYTLGLGTSARLRTIAVTHTRVETVTVTSYASPTMSGAGAGA</sequence>
<reference evidence="2 3" key="1">
    <citation type="submission" date="2016-10" db="EMBL/GenBank/DDBJ databases">
        <authorList>
            <person name="Varghese N."/>
        </authorList>
    </citation>
    <scope>NUCLEOTIDE SEQUENCE [LARGE SCALE GENOMIC DNA]</scope>
</reference>
<evidence type="ECO:0000313" key="2">
    <source>
        <dbReference type="EMBL" id="SMY19867.1"/>
    </source>
</evidence>
<dbReference type="Proteomes" id="UP000215453">
    <property type="component" value="Chromosome 1"/>
</dbReference>
<dbReference type="AlphaFoldDB" id="A0A1Y6L5X1"/>
<gene>
    <name evidence="2" type="ORF">ZT1A5_G1302</name>
</gene>
<proteinExistence type="predicted"/>
<evidence type="ECO:0000256" key="1">
    <source>
        <dbReference type="SAM" id="SignalP"/>
    </source>
</evidence>
<dbReference type="EMBL" id="LT882676">
    <property type="protein sequence ID" value="SMY19867.1"/>
    <property type="molecule type" value="Genomic_DNA"/>
</dbReference>
<protein>
    <recommendedName>
        <fullName evidence="4">FAS1 domain-containing protein</fullName>
    </recommendedName>
</protein>
<feature type="chain" id="PRO_5012689784" description="FAS1 domain-containing protein" evidence="1">
    <location>
        <begin position="19"/>
        <end position="203"/>
    </location>
</feature>
<name>A0A1Y6L5X1_ZYMTR</name>
<feature type="signal peptide" evidence="1">
    <location>
        <begin position="1"/>
        <end position="18"/>
    </location>
</feature>
<evidence type="ECO:0008006" key="4">
    <source>
        <dbReference type="Google" id="ProtNLM"/>
    </source>
</evidence>
<evidence type="ECO:0000313" key="3">
    <source>
        <dbReference type="Proteomes" id="UP000215453"/>
    </source>
</evidence>